<dbReference type="PANTHER" id="PTHR24413">
    <property type="entry name" value="SPECKLE-TYPE POZ PROTEIN"/>
    <property type="match status" value="1"/>
</dbReference>
<keyword evidence="2" id="KW-1185">Reference proteome</keyword>
<dbReference type="WBParaSite" id="Pan_g8477.t1">
    <property type="protein sequence ID" value="Pan_g8477.t1"/>
    <property type="gene ID" value="Pan_g8477"/>
</dbReference>
<dbReference type="CDD" id="cd18186">
    <property type="entry name" value="BTB_POZ_ZBTB_KLHL-like"/>
    <property type="match status" value="1"/>
</dbReference>
<dbReference type="SMART" id="SM00225">
    <property type="entry name" value="BTB"/>
    <property type="match status" value="1"/>
</dbReference>
<dbReference type="PROSITE" id="PS50097">
    <property type="entry name" value="BTB"/>
    <property type="match status" value="1"/>
</dbReference>
<dbReference type="Pfam" id="PF00651">
    <property type="entry name" value="BTB"/>
    <property type="match status" value="1"/>
</dbReference>
<dbReference type="SUPFAM" id="SSF54695">
    <property type="entry name" value="POZ domain"/>
    <property type="match status" value="1"/>
</dbReference>
<name>A0A7E5A1R2_PANRE</name>
<dbReference type="AlphaFoldDB" id="A0A7E5A1R2"/>
<evidence type="ECO:0000313" key="2">
    <source>
        <dbReference type="Proteomes" id="UP000492821"/>
    </source>
</evidence>
<dbReference type="InterPro" id="IPR011333">
    <property type="entry name" value="SKP1/BTB/POZ_sf"/>
</dbReference>
<sequence>MMPTFAITQKKFTRTIRLELDKVWLTKPISMDTPKFKLDGMNDFECWITCKTAVTSFGLGEPFVLFPPRFTVFNLAMEGSNEYQDHLSHQVSIETSGGKQARKWNPDCISNCDLLRHNCIINEKVTFLITVTYAPPHFINNDVSSCELQLLPHEIMQFDEQSCDLKIVVGNLHLWVHKAFFKLVSPVFAAMFAHNTKEAQTATIRIKDYDYATVKTAIDLLYGRPFKPNSIQEVIAVTRFAEKYMIKTAVERLETWLTGNITIDNFGAIVEYALTHSSHKLKRRCASFYREHTYTDFPHVDPAIALEMTQLLY</sequence>
<evidence type="ECO:0000313" key="3">
    <source>
        <dbReference type="WBParaSite" id="Pan_g8477.t1"/>
    </source>
</evidence>
<accession>A0A7E5A1R2</accession>
<proteinExistence type="predicted"/>
<organism evidence="2 3">
    <name type="scientific">Panagrellus redivivus</name>
    <name type="common">Microworm</name>
    <dbReference type="NCBI Taxonomy" id="6233"/>
    <lineage>
        <taxon>Eukaryota</taxon>
        <taxon>Metazoa</taxon>
        <taxon>Ecdysozoa</taxon>
        <taxon>Nematoda</taxon>
        <taxon>Chromadorea</taxon>
        <taxon>Rhabditida</taxon>
        <taxon>Tylenchina</taxon>
        <taxon>Panagrolaimomorpha</taxon>
        <taxon>Panagrolaimoidea</taxon>
        <taxon>Panagrolaimidae</taxon>
        <taxon>Panagrellus</taxon>
    </lineage>
</organism>
<reference evidence="3" key="2">
    <citation type="submission" date="2020-10" db="UniProtKB">
        <authorList>
            <consortium name="WormBaseParasite"/>
        </authorList>
    </citation>
    <scope>IDENTIFICATION</scope>
</reference>
<dbReference type="Proteomes" id="UP000492821">
    <property type="component" value="Unassembled WGS sequence"/>
</dbReference>
<feature type="domain" description="BTB" evidence="1">
    <location>
        <begin position="163"/>
        <end position="230"/>
    </location>
</feature>
<protein>
    <submittedName>
        <fullName evidence="3">BTB domain-containing protein</fullName>
    </submittedName>
</protein>
<evidence type="ECO:0000259" key="1">
    <source>
        <dbReference type="PROSITE" id="PS50097"/>
    </source>
</evidence>
<dbReference type="Gene3D" id="3.30.710.10">
    <property type="entry name" value="Potassium Channel Kv1.1, Chain A"/>
    <property type="match status" value="1"/>
</dbReference>
<dbReference type="InterPro" id="IPR000210">
    <property type="entry name" value="BTB/POZ_dom"/>
</dbReference>
<reference evidence="2" key="1">
    <citation type="journal article" date="2013" name="Genetics">
        <title>The draft genome and transcriptome of Panagrellus redivivus are shaped by the harsh demands of a free-living lifestyle.</title>
        <authorList>
            <person name="Srinivasan J."/>
            <person name="Dillman A.R."/>
            <person name="Macchietto M.G."/>
            <person name="Heikkinen L."/>
            <person name="Lakso M."/>
            <person name="Fracchia K.M."/>
            <person name="Antoshechkin I."/>
            <person name="Mortazavi A."/>
            <person name="Wong G."/>
            <person name="Sternberg P.W."/>
        </authorList>
    </citation>
    <scope>NUCLEOTIDE SEQUENCE [LARGE SCALE GENOMIC DNA]</scope>
    <source>
        <strain evidence="2">MT8872</strain>
    </source>
</reference>